<dbReference type="Gene3D" id="2.40.128.260">
    <property type="entry name" value="Type IV secretion system, VirB10/TraB/TrbI"/>
    <property type="match status" value="2"/>
</dbReference>
<organism evidence="8 9">
    <name type="scientific">Phenylobacterium zucineum (strain HLK1)</name>
    <dbReference type="NCBI Taxonomy" id="450851"/>
    <lineage>
        <taxon>Bacteria</taxon>
        <taxon>Pseudomonadati</taxon>
        <taxon>Pseudomonadota</taxon>
        <taxon>Alphaproteobacteria</taxon>
        <taxon>Caulobacterales</taxon>
        <taxon>Caulobacteraceae</taxon>
        <taxon>Phenylobacterium</taxon>
    </lineage>
</organism>
<evidence type="ECO:0000256" key="2">
    <source>
        <dbReference type="ARBA" id="ARBA00010265"/>
    </source>
</evidence>
<dbReference type="RefSeq" id="WP_012522906.1">
    <property type="nucleotide sequence ID" value="NC_011144.1"/>
</dbReference>
<dbReference type="InterPro" id="IPR042217">
    <property type="entry name" value="T4SS_VirB10/TrbI"/>
</dbReference>
<dbReference type="eggNOG" id="COG2948">
    <property type="taxonomic scope" value="Bacteria"/>
</dbReference>
<keyword evidence="5 7" id="KW-0472">Membrane</keyword>
<feature type="region of interest" description="Disordered" evidence="6">
    <location>
        <begin position="77"/>
        <end position="126"/>
    </location>
</feature>
<dbReference type="STRING" id="450851.PHZ_c2355"/>
<feature type="transmembrane region" description="Helical" evidence="7">
    <location>
        <begin position="31"/>
        <end position="52"/>
    </location>
</feature>
<comment type="similarity">
    <text evidence="2">Belongs to the TrbI/VirB10 family.</text>
</comment>
<evidence type="ECO:0000313" key="8">
    <source>
        <dbReference type="EMBL" id="ACG78765.1"/>
    </source>
</evidence>
<dbReference type="Pfam" id="PF03743">
    <property type="entry name" value="TrbI"/>
    <property type="match status" value="1"/>
</dbReference>
<dbReference type="KEGG" id="pzu:PHZ_c2355"/>
<comment type="subcellular location">
    <subcellularLocation>
        <location evidence="1">Membrane</location>
        <topology evidence="1">Single-pass membrane protein</topology>
    </subcellularLocation>
</comment>
<dbReference type="HOGENOM" id="CLU_041899_2_1_5"/>
<evidence type="ECO:0000256" key="1">
    <source>
        <dbReference type="ARBA" id="ARBA00004167"/>
    </source>
</evidence>
<dbReference type="Proteomes" id="UP000001868">
    <property type="component" value="Chromosome"/>
</dbReference>
<evidence type="ECO:0000256" key="3">
    <source>
        <dbReference type="ARBA" id="ARBA00022692"/>
    </source>
</evidence>
<gene>
    <name evidence="8" type="primary">virB10</name>
    <name evidence="8" type="ordered locus">PHZ_c2355</name>
</gene>
<dbReference type="CDD" id="cd16429">
    <property type="entry name" value="VirB10"/>
    <property type="match status" value="1"/>
</dbReference>
<keyword evidence="3 7" id="KW-0812">Transmembrane</keyword>
<keyword evidence="9" id="KW-1185">Reference proteome</keyword>
<evidence type="ECO:0000313" key="9">
    <source>
        <dbReference type="Proteomes" id="UP000001868"/>
    </source>
</evidence>
<proteinExistence type="inferred from homology"/>
<sequence>MIDRPYAQAPGAEPPLNRGISPIAGAQRRRVGAVVVFGGLVVGCAALAAFGWTPGGTTPTPPPQQPARQVVAFEGLRPTLDQPGPDAPQLVPADPARPVPALDPQGTSLAASTPGGRSAQSDESVRRAPLLAYSRRVAVAAPDMIRPPAPQADEPTVKARRLGDRNYLILAGSSLPCVLQTAMDSTTPGPVTCVIPSDVHSDNGALVLLEKGTRVSGEYRTGLKRGQRRLHVLWTRAVTPNGIVLQLTSPAADALGRAGFDGEVDHHFWERFGAGLLLTVVDAGASGVTAALDTPGLVRLPSPAASTALEGGRDISPTLRKPQGSEVTIMAAHDFDFSEVYGLKAR</sequence>
<accession>B4RFV2</accession>
<keyword evidence="4 7" id="KW-1133">Transmembrane helix</keyword>
<dbReference type="EMBL" id="CP000747">
    <property type="protein sequence ID" value="ACG78765.1"/>
    <property type="molecule type" value="Genomic_DNA"/>
</dbReference>
<dbReference type="AlphaFoldDB" id="B4RFV2"/>
<name>B4RFV2_PHEZH</name>
<dbReference type="GO" id="GO:0016020">
    <property type="term" value="C:membrane"/>
    <property type="evidence" value="ECO:0007669"/>
    <property type="project" value="UniProtKB-SubCell"/>
</dbReference>
<evidence type="ECO:0000256" key="7">
    <source>
        <dbReference type="SAM" id="Phobius"/>
    </source>
</evidence>
<protein>
    <submittedName>
        <fullName evidence="8">Type IV secretory pathway, VirB10 component</fullName>
    </submittedName>
</protein>
<reference evidence="8 9" key="1">
    <citation type="journal article" date="2008" name="BMC Genomics">
        <title>Complete genome of Phenylobacterium zucineum - a novel facultative intracellular bacterium isolated from human erythroleukemia cell line K562.</title>
        <authorList>
            <person name="Luo Y."/>
            <person name="Xu X."/>
            <person name="Ding Z."/>
            <person name="Liu Z."/>
            <person name="Zhang B."/>
            <person name="Yan Z."/>
            <person name="Sun J."/>
            <person name="Hu S."/>
            <person name="Hu X."/>
        </authorList>
    </citation>
    <scope>NUCLEOTIDE SEQUENCE [LARGE SCALE GENOMIC DNA]</scope>
    <source>
        <strain evidence="8 9">HLK1</strain>
    </source>
</reference>
<evidence type="ECO:0000256" key="5">
    <source>
        <dbReference type="ARBA" id="ARBA00023136"/>
    </source>
</evidence>
<evidence type="ECO:0000256" key="4">
    <source>
        <dbReference type="ARBA" id="ARBA00022989"/>
    </source>
</evidence>
<dbReference type="InterPro" id="IPR005498">
    <property type="entry name" value="T4SS_VirB10/TraB/TrbI"/>
</dbReference>
<evidence type="ECO:0000256" key="6">
    <source>
        <dbReference type="SAM" id="MobiDB-lite"/>
    </source>
</evidence>